<dbReference type="AlphaFoldDB" id="A0A8J7QEH9"/>
<feature type="domain" description="RDD" evidence="7">
    <location>
        <begin position="12"/>
        <end position="141"/>
    </location>
</feature>
<dbReference type="Proteomes" id="UP000664417">
    <property type="component" value="Unassembled WGS sequence"/>
</dbReference>
<feature type="transmembrane region" description="Helical" evidence="6">
    <location>
        <begin position="105"/>
        <end position="128"/>
    </location>
</feature>
<dbReference type="InterPro" id="IPR010432">
    <property type="entry name" value="RDD"/>
</dbReference>
<evidence type="ECO:0000256" key="4">
    <source>
        <dbReference type="ARBA" id="ARBA00022989"/>
    </source>
</evidence>
<organism evidence="8 9">
    <name type="scientific">Acanthopleuribacter pedis</name>
    <dbReference type="NCBI Taxonomy" id="442870"/>
    <lineage>
        <taxon>Bacteria</taxon>
        <taxon>Pseudomonadati</taxon>
        <taxon>Acidobacteriota</taxon>
        <taxon>Holophagae</taxon>
        <taxon>Acanthopleuribacterales</taxon>
        <taxon>Acanthopleuribacteraceae</taxon>
        <taxon>Acanthopleuribacter</taxon>
    </lineage>
</organism>
<evidence type="ECO:0000313" key="9">
    <source>
        <dbReference type="Proteomes" id="UP000664417"/>
    </source>
</evidence>
<keyword evidence="3 6" id="KW-0812">Transmembrane</keyword>
<protein>
    <submittedName>
        <fullName evidence="8">RDD family protein</fullName>
    </submittedName>
</protein>
<proteinExistence type="predicted"/>
<evidence type="ECO:0000256" key="2">
    <source>
        <dbReference type="ARBA" id="ARBA00022475"/>
    </source>
</evidence>
<feature type="transmembrane region" description="Helical" evidence="6">
    <location>
        <begin position="20"/>
        <end position="40"/>
    </location>
</feature>
<keyword evidence="9" id="KW-1185">Reference proteome</keyword>
<keyword evidence="4 6" id="KW-1133">Transmembrane helix</keyword>
<gene>
    <name evidence="8" type="ORF">J3U88_12885</name>
</gene>
<keyword evidence="5 6" id="KW-0472">Membrane</keyword>
<dbReference type="PANTHER" id="PTHR36115:SF4">
    <property type="entry name" value="MEMBRANE PROTEIN"/>
    <property type="match status" value="1"/>
</dbReference>
<dbReference type="InterPro" id="IPR051791">
    <property type="entry name" value="Pra-immunoreactive"/>
</dbReference>
<keyword evidence="2" id="KW-1003">Cell membrane</keyword>
<evidence type="ECO:0000256" key="5">
    <source>
        <dbReference type="ARBA" id="ARBA00023136"/>
    </source>
</evidence>
<evidence type="ECO:0000256" key="1">
    <source>
        <dbReference type="ARBA" id="ARBA00004651"/>
    </source>
</evidence>
<dbReference type="RefSeq" id="WP_207859182.1">
    <property type="nucleotide sequence ID" value="NZ_JAFREP010000010.1"/>
</dbReference>
<comment type="subcellular location">
    <subcellularLocation>
        <location evidence="1">Cell membrane</location>
        <topology evidence="1">Multi-pass membrane protein</topology>
    </subcellularLocation>
</comment>
<evidence type="ECO:0000259" key="7">
    <source>
        <dbReference type="Pfam" id="PF06271"/>
    </source>
</evidence>
<evidence type="ECO:0000256" key="3">
    <source>
        <dbReference type="ARBA" id="ARBA00022692"/>
    </source>
</evidence>
<evidence type="ECO:0000256" key="6">
    <source>
        <dbReference type="SAM" id="Phobius"/>
    </source>
</evidence>
<name>A0A8J7QEH9_9BACT</name>
<comment type="caution">
    <text evidence="8">The sequence shown here is derived from an EMBL/GenBank/DDBJ whole genome shotgun (WGS) entry which is preliminary data.</text>
</comment>
<dbReference type="GO" id="GO:0005886">
    <property type="term" value="C:plasma membrane"/>
    <property type="evidence" value="ECO:0007669"/>
    <property type="project" value="UniProtKB-SubCell"/>
</dbReference>
<reference evidence="8" key="1">
    <citation type="submission" date="2021-03" db="EMBL/GenBank/DDBJ databases">
        <authorList>
            <person name="Wang G."/>
        </authorList>
    </citation>
    <scope>NUCLEOTIDE SEQUENCE</scope>
    <source>
        <strain evidence="8">KCTC 12899</strain>
    </source>
</reference>
<evidence type="ECO:0000313" key="8">
    <source>
        <dbReference type="EMBL" id="MBO1319361.1"/>
    </source>
</evidence>
<dbReference type="PANTHER" id="PTHR36115">
    <property type="entry name" value="PROLINE-RICH ANTIGEN HOMOLOG-RELATED"/>
    <property type="match status" value="1"/>
</dbReference>
<dbReference type="EMBL" id="JAFREP010000010">
    <property type="protein sequence ID" value="MBO1319361.1"/>
    <property type="molecule type" value="Genomic_DNA"/>
</dbReference>
<sequence length="147" mass="16534">MDLELSPIQDATRSSRAVAAFIDLMILFIVTLSVVGLFEPMWRMMMDPELKWLNRMMGFGTWSLLHIYLLATKGQTIGKHLCDIKVVRADGEKASLGALFWRHGVVALVVGIPLIGHWLVIIDMLSIFHENQRMLHDHAAGTRVVVA</sequence>
<accession>A0A8J7QEH9</accession>
<dbReference type="Pfam" id="PF06271">
    <property type="entry name" value="RDD"/>
    <property type="match status" value="1"/>
</dbReference>